<dbReference type="InterPro" id="IPR024038">
    <property type="entry name" value="MYXO-CTERM"/>
</dbReference>
<feature type="signal peptide" evidence="5">
    <location>
        <begin position="1"/>
        <end position="21"/>
    </location>
</feature>
<dbReference type="RefSeq" id="WP_248358811.1">
    <property type="nucleotide sequence ID" value="NZ_AP025591.1"/>
</dbReference>
<protein>
    <recommendedName>
        <fullName evidence="6">Peptidase M10 metallopeptidase domain-containing protein</fullName>
    </recommendedName>
</protein>
<dbReference type="EMBL" id="AP025591">
    <property type="protein sequence ID" value="BDG01878.1"/>
    <property type="molecule type" value="Genomic_DNA"/>
</dbReference>
<name>A0ABM7WQX9_9BACT</name>
<evidence type="ECO:0000313" key="8">
    <source>
        <dbReference type="Proteomes" id="UP001162891"/>
    </source>
</evidence>
<feature type="domain" description="Peptidase M10 metallopeptidase" evidence="6">
    <location>
        <begin position="218"/>
        <end position="284"/>
    </location>
</feature>
<dbReference type="Gene3D" id="3.40.390.10">
    <property type="entry name" value="Collagenase (Catalytic Domain)"/>
    <property type="match status" value="1"/>
</dbReference>
<evidence type="ECO:0000256" key="4">
    <source>
        <dbReference type="ARBA" id="ARBA00022833"/>
    </source>
</evidence>
<evidence type="ECO:0000256" key="5">
    <source>
        <dbReference type="SAM" id="SignalP"/>
    </source>
</evidence>
<gene>
    <name evidence="7" type="ORF">AMOR_08740</name>
</gene>
<keyword evidence="4" id="KW-0862">Zinc</keyword>
<dbReference type="InterPro" id="IPR001818">
    <property type="entry name" value="Pept_M10_metallopeptidase"/>
</dbReference>
<keyword evidence="5" id="KW-0732">Signal</keyword>
<organism evidence="7 8">
    <name type="scientific">Anaeromyxobacter oryzae</name>
    <dbReference type="NCBI Taxonomy" id="2918170"/>
    <lineage>
        <taxon>Bacteria</taxon>
        <taxon>Pseudomonadati</taxon>
        <taxon>Myxococcota</taxon>
        <taxon>Myxococcia</taxon>
        <taxon>Myxococcales</taxon>
        <taxon>Cystobacterineae</taxon>
        <taxon>Anaeromyxobacteraceae</taxon>
        <taxon>Anaeromyxobacter</taxon>
    </lineage>
</organism>
<evidence type="ECO:0000313" key="7">
    <source>
        <dbReference type="EMBL" id="BDG01878.1"/>
    </source>
</evidence>
<evidence type="ECO:0000259" key="6">
    <source>
        <dbReference type="Pfam" id="PF00413"/>
    </source>
</evidence>
<keyword evidence="1" id="KW-0645">Protease</keyword>
<keyword evidence="3" id="KW-0378">Hydrolase</keyword>
<dbReference type="Proteomes" id="UP001162891">
    <property type="component" value="Chromosome"/>
</dbReference>
<dbReference type="InterPro" id="IPR024079">
    <property type="entry name" value="MetalloPept_cat_dom_sf"/>
</dbReference>
<keyword evidence="8" id="KW-1185">Reference proteome</keyword>
<dbReference type="SUPFAM" id="SSF55486">
    <property type="entry name" value="Metalloproteases ('zincins'), catalytic domain"/>
    <property type="match status" value="1"/>
</dbReference>
<feature type="chain" id="PRO_5047082343" description="Peptidase M10 metallopeptidase domain-containing protein" evidence="5">
    <location>
        <begin position="22"/>
        <end position="328"/>
    </location>
</feature>
<reference evidence="8" key="1">
    <citation type="journal article" date="2022" name="Int. J. Syst. Evol. Microbiol.">
        <title>Anaeromyxobacter oryzae sp. nov., Anaeromyxobacter diazotrophicus sp. nov. and Anaeromyxobacter paludicola sp. nov., isolated from paddy soils.</title>
        <authorList>
            <person name="Itoh H."/>
            <person name="Xu Z."/>
            <person name="Mise K."/>
            <person name="Masuda Y."/>
            <person name="Ushijima N."/>
            <person name="Hayakawa C."/>
            <person name="Shiratori Y."/>
            <person name="Senoo K."/>
        </authorList>
    </citation>
    <scope>NUCLEOTIDE SEQUENCE [LARGE SCALE GENOMIC DNA]</scope>
    <source>
        <strain evidence="8">Red232</strain>
    </source>
</reference>
<proteinExistence type="predicted"/>
<evidence type="ECO:0000256" key="3">
    <source>
        <dbReference type="ARBA" id="ARBA00022801"/>
    </source>
</evidence>
<evidence type="ECO:0000256" key="2">
    <source>
        <dbReference type="ARBA" id="ARBA00022723"/>
    </source>
</evidence>
<accession>A0ABM7WQX9</accession>
<dbReference type="Pfam" id="PF00413">
    <property type="entry name" value="Peptidase_M10"/>
    <property type="match status" value="1"/>
</dbReference>
<sequence length="328" mass="33596">MTALRATLVAILAAAATPAAAFVQTCVGTPKLCLKWPTPSITWKINPSQPNAAPSCQPGDASGPAIDVAKASFATWQGATHPGDTAACTNLSFTYGGVTSSIKAGADTSEHVVLFRQGWCSQNPSAVSDPCFQAVPPTCGNKYGCFDDEGGAGRSTLALTSVSYNATNGTILDSDTEIVDWNGGTGAIDTNVTNGIYVTCYTSAAPAATCSSYGQADCVYYDLQNTLTHEIGHFIGLAHPCEPSKGIACTAAMADVTMYPYEQPVETKKRTLSPDDVDGVCTLYPAGSTSGSGGGGPSSSHGGCATGPGFAGTTLLALLALGLRRRRR</sequence>
<keyword evidence="2" id="KW-0479">Metal-binding</keyword>
<evidence type="ECO:0000256" key="1">
    <source>
        <dbReference type="ARBA" id="ARBA00022670"/>
    </source>
</evidence>
<dbReference type="NCBIfam" id="TIGR03901">
    <property type="entry name" value="MYXO-CTERM"/>
    <property type="match status" value="1"/>
</dbReference>